<dbReference type="AlphaFoldDB" id="A0A7J9IBS4"/>
<dbReference type="EMBL" id="JABFAD010330309">
    <property type="protein sequence ID" value="MBA0819556.1"/>
    <property type="molecule type" value="Genomic_DNA"/>
</dbReference>
<organism evidence="2 3">
    <name type="scientific">Gossypium harknessii</name>
    <dbReference type="NCBI Taxonomy" id="34285"/>
    <lineage>
        <taxon>Eukaryota</taxon>
        <taxon>Viridiplantae</taxon>
        <taxon>Streptophyta</taxon>
        <taxon>Embryophyta</taxon>
        <taxon>Tracheophyta</taxon>
        <taxon>Spermatophyta</taxon>
        <taxon>Magnoliopsida</taxon>
        <taxon>eudicotyledons</taxon>
        <taxon>Gunneridae</taxon>
        <taxon>Pentapetalae</taxon>
        <taxon>rosids</taxon>
        <taxon>malvids</taxon>
        <taxon>Malvales</taxon>
        <taxon>Malvaceae</taxon>
        <taxon>Malvoideae</taxon>
        <taxon>Gossypium</taxon>
    </lineage>
</organism>
<reference evidence="2 3" key="1">
    <citation type="journal article" date="2019" name="Genome Biol. Evol.">
        <title>Insights into the evolution of the New World diploid cottons (Gossypium, subgenus Houzingenia) based on genome sequencing.</title>
        <authorList>
            <person name="Grover C.E."/>
            <person name="Arick M.A. 2nd"/>
            <person name="Thrash A."/>
            <person name="Conover J.L."/>
            <person name="Sanders W.S."/>
            <person name="Peterson D.G."/>
            <person name="Frelichowski J.E."/>
            <person name="Scheffler J.A."/>
            <person name="Scheffler B.E."/>
            <person name="Wendel J.F."/>
        </authorList>
    </citation>
    <scope>NUCLEOTIDE SEQUENCE [LARGE SCALE GENOMIC DNA]</scope>
    <source>
        <strain evidence="2">0</strain>
        <tissue evidence="2">Leaf</tissue>
    </source>
</reference>
<comment type="caution">
    <text evidence="2">The sequence shown here is derived from an EMBL/GenBank/DDBJ whole genome shotgun (WGS) entry which is preliminary data.</text>
</comment>
<sequence>MDRHRSPSRVRRCSRSPRESEDDYRN</sequence>
<evidence type="ECO:0000313" key="3">
    <source>
        <dbReference type="Proteomes" id="UP000593560"/>
    </source>
</evidence>
<feature type="region of interest" description="Disordered" evidence="1">
    <location>
        <begin position="1"/>
        <end position="26"/>
    </location>
</feature>
<name>A0A7J9IBS4_9ROSI</name>
<dbReference type="Proteomes" id="UP000593560">
    <property type="component" value="Unassembled WGS sequence"/>
</dbReference>
<protein>
    <submittedName>
        <fullName evidence="2">Uncharacterized protein</fullName>
    </submittedName>
</protein>
<feature type="compositionally biased region" description="Basic and acidic residues" evidence="1">
    <location>
        <begin position="16"/>
        <end position="26"/>
    </location>
</feature>
<proteinExistence type="predicted"/>
<feature type="non-terminal residue" evidence="2">
    <location>
        <position position="26"/>
    </location>
</feature>
<evidence type="ECO:0000313" key="2">
    <source>
        <dbReference type="EMBL" id="MBA0819556.1"/>
    </source>
</evidence>
<accession>A0A7J9IBS4</accession>
<gene>
    <name evidence="2" type="ORF">Gohar_021572</name>
</gene>
<evidence type="ECO:0000256" key="1">
    <source>
        <dbReference type="SAM" id="MobiDB-lite"/>
    </source>
</evidence>
<keyword evidence="3" id="KW-1185">Reference proteome</keyword>
<feature type="compositionally biased region" description="Basic residues" evidence="1">
    <location>
        <begin position="1"/>
        <end position="15"/>
    </location>
</feature>